<dbReference type="InterPro" id="IPR032675">
    <property type="entry name" value="LRR_dom_sf"/>
</dbReference>
<keyword evidence="4 9" id="KW-0637">Prenyltransferase</keyword>
<evidence type="ECO:0000313" key="12">
    <source>
        <dbReference type="Proteomes" id="UP000009046"/>
    </source>
</evidence>
<dbReference type="FunFam" id="1.25.40.120:FF:000035">
    <property type="entry name" value="Geranylgeranyl transferase type-2 subunit alpha"/>
    <property type="match status" value="1"/>
</dbReference>
<proteinExistence type="inferred from homology"/>
<reference evidence="11" key="3">
    <citation type="submission" date="2021-02" db="UniProtKB">
        <authorList>
            <consortium name="EnsemblMetazoa"/>
        </authorList>
    </citation>
    <scope>IDENTIFICATION</scope>
    <source>
        <strain evidence="11">USDA</strain>
    </source>
</reference>
<evidence type="ECO:0000313" key="10">
    <source>
        <dbReference type="EMBL" id="EEB19779.1"/>
    </source>
</evidence>
<comment type="similarity">
    <text evidence="1 9">Belongs to the protein prenyltransferase subunit alpha family.</text>
</comment>
<dbReference type="KEGG" id="phu:Phum_PHUM589050"/>
<dbReference type="RefSeq" id="XP_002432517.1">
    <property type="nucleotide sequence ID" value="XM_002432472.1"/>
</dbReference>
<dbReference type="GO" id="GO:0005968">
    <property type="term" value="C:Rab-protein geranylgeranyltransferase complex"/>
    <property type="evidence" value="ECO:0007669"/>
    <property type="project" value="TreeGrafter"/>
</dbReference>
<dbReference type="PANTHER" id="PTHR11129">
    <property type="entry name" value="PROTEIN FARNESYLTRANSFERASE ALPHA SUBUNIT/RAB GERANYLGERANYL TRANSFERASE ALPHA SUBUNIT"/>
    <property type="match status" value="1"/>
</dbReference>
<evidence type="ECO:0000256" key="3">
    <source>
        <dbReference type="ARBA" id="ARBA00014772"/>
    </source>
</evidence>
<evidence type="ECO:0000256" key="2">
    <source>
        <dbReference type="ARBA" id="ARBA00012656"/>
    </source>
</evidence>
<evidence type="ECO:0000256" key="5">
    <source>
        <dbReference type="ARBA" id="ARBA00022679"/>
    </source>
</evidence>
<dbReference type="eggNOG" id="KOG0529">
    <property type="taxonomic scope" value="Eukaryota"/>
</dbReference>
<protein>
    <recommendedName>
        <fullName evidence="3 9">Geranylgeranyl transferase type-2 subunit alpha</fullName>
        <ecNumber evidence="2 9">2.5.1.60</ecNumber>
    </recommendedName>
    <alternativeName>
        <fullName evidence="7 9">Geranylgeranyl transferase type II subunit alpha</fullName>
    </alternativeName>
</protein>
<dbReference type="EMBL" id="AAZO01007177">
    <property type="status" value="NOT_ANNOTATED_CDS"/>
    <property type="molecule type" value="Genomic_DNA"/>
</dbReference>
<dbReference type="Gene3D" id="2.60.40.1130">
    <property type="entry name" value="Rab geranylgeranyltransferase alpha-subunit, insert domain"/>
    <property type="match status" value="1"/>
</dbReference>
<sequence>MHGRVKVRTTEEQKEIARQEKQKKAIEFKKIMNQILEKRSLQIHDEEGLNLTGNLLTGNPDIITLWNYRREIFLSFKNDEDLESYQKLLEKDLQLTEQCLRVNPKSYGSWHHRIWILDNLPKPDWNKELNLCTKYLQLDERNFHCWDYRRIVAERSNVSHLSEYEFTMKKIETNFSNYSAWHLRSKLLPKIFPDEKKKFPINEEKHNEELELVENAAFTDPNDQSAWFYLRWLLGLKEPKTSIIYAKCSDEIYIITSKSLTMDSNENKNYEIKINIKINDVKLDGVWINGNLQPQSCLWIFKPHQQIQPADCISISLSDNNSVYETINVQPQGFYLSKLNFHSVLSENLLETITKQLDSCNQLIELEPDSKWTLLTSIFLMLTIDRLKYENEIKNTIDKLTLIDSLRKNYYLDLRSKIIIELELLKNNEREKLNLSRQNLTCLYHSQYLHGFVEIDLSYNSLKSDSLKYLYNLLNCKILNLKKNSIDNLNSLSVLPKLEILIVDDNLIENINIETLKKYDKLIKLSLINNPIADKTDLIIDLSNFFTNIQFNCSNS</sequence>
<dbReference type="Gene3D" id="1.25.40.120">
    <property type="entry name" value="Protein prenylyltransferase"/>
    <property type="match status" value="1"/>
</dbReference>
<dbReference type="EMBL" id="DS235876">
    <property type="protein sequence ID" value="EEB19779.1"/>
    <property type="molecule type" value="Genomic_DNA"/>
</dbReference>
<dbReference type="EnsemblMetazoa" id="PHUM589050-RA">
    <property type="protein sequence ID" value="PHUM589050-PA"/>
    <property type="gene ID" value="PHUM589050"/>
</dbReference>
<dbReference type="CTD" id="8232689"/>
<dbReference type="PANTHER" id="PTHR11129:SF2">
    <property type="entry name" value="GERANYLGERANYL TRANSFERASE TYPE-2 SUBUNIT ALPHA"/>
    <property type="match status" value="1"/>
</dbReference>
<dbReference type="FunCoup" id="E0W2C3">
    <property type="interactions" value="749"/>
</dbReference>
<dbReference type="InterPro" id="IPR002088">
    <property type="entry name" value="Prenyl_trans_a"/>
</dbReference>
<dbReference type="AlphaFoldDB" id="E0W2C3"/>
<accession>E0W2C3</accession>
<dbReference type="Pfam" id="PF01239">
    <property type="entry name" value="PPTA"/>
    <property type="match status" value="5"/>
</dbReference>
<dbReference type="OrthoDB" id="1658at2759"/>
<keyword evidence="6" id="KW-0677">Repeat</keyword>
<evidence type="ECO:0000313" key="11">
    <source>
        <dbReference type="EnsemblMetazoa" id="PHUM589050-PA"/>
    </source>
</evidence>
<dbReference type="Gene3D" id="3.80.10.10">
    <property type="entry name" value="Ribonuclease Inhibitor"/>
    <property type="match status" value="1"/>
</dbReference>
<evidence type="ECO:0000256" key="8">
    <source>
        <dbReference type="ARBA" id="ARBA00047658"/>
    </source>
</evidence>
<organism>
    <name type="scientific">Pediculus humanus subsp. corporis</name>
    <name type="common">Body louse</name>
    <dbReference type="NCBI Taxonomy" id="121224"/>
    <lineage>
        <taxon>Eukaryota</taxon>
        <taxon>Metazoa</taxon>
        <taxon>Ecdysozoa</taxon>
        <taxon>Arthropoda</taxon>
        <taxon>Hexapoda</taxon>
        <taxon>Insecta</taxon>
        <taxon>Pterygota</taxon>
        <taxon>Neoptera</taxon>
        <taxon>Paraneoptera</taxon>
        <taxon>Psocodea</taxon>
        <taxon>Troctomorpha</taxon>
        <taxon>Phthiraptera</taxon>
        <taxon>Anoplura</taxon>
        <taxon>Pediculidae</taxon>
        <taxon>Pediculus</taxon>
    </lineage>
</organism>
<dbReference type="HOGENOM" id="CLU_031996_3_2_1"/>
<keyword evidence="5 9" id="KW-0808">Transferase</keyword>
<evidence type="ECO:0000256" key="7">
    <source>
        <dbReference type="ARBA" id="ARBA00031267"/>
    </source>
</evidence>
<dbReference type="SUPFAM" id="SSF48439">
    <property type="entry name" value="Protein prenylyltransferase"/>
    <property type="match status" value="1"/>
</dbReference>
<reference evidence="10" key="2">
    <citation type="submission" date="2007-04" db="EMBL/GenBank/DDBJ databases">
        <title>The genome of the human body louse.</title>
        <authorList>
            <consortium name="The Human Body Louse Genome Consortium"/>
            <person name="Kirkness E."/>
            <person name="Walenz B."/>
            <person name="Hass B."/>
            <person name="Bruggner R."/>
            <person name="Strausberg R."/>
        </authorList>
    </citation>
    <scope>NUCLEOTIDE SEQUENCE</scope>
    <source>
        <strain evidence="10">USDA</strain>
    </source>
</reference>
<dbReference type="Proteomes" id="UP000009046">
    <property type="component" value="Unassembled WGS sequence"/>
</dbReference>
<evidence type="ECO:0000256" key="6">
    <source>
        <dbReference type="ARBA" id="ARBA00022737"/>
    </source>
</evidence>
<comment type="catalytic activity">
    <reaction evidence="8 9">
        <text>geranylgeranyl diphosphate + L-cysteinyl-[protein] = S-geranylgeranyl-L-cysteinyl-[protein] + diphosphate</text>
        <dbReference type="Rhea" id="RHEA:21240"/>
        <dbReference type="Rhea" id="RHEA-COMP:10131"/>
        <dbReference type="Rhea" id="RHEA-COMP:11537"/>
        <dbReference type="ChEBI" id="CHEBI:29950"/>
        <dbReference type="ChEBI" id="CHEBI:33019"/>
        <dbReference type="ChEBI" id="CHEBI:57533"/>
        <dbReference type="ChEBI" id="CHEBI:86021"/>
        <dbReference type="EC" id="2.5.1.60"/>
    </reaction>
</comment>
<gene>
    <name evidence="11" type="primary">8232689</name>
    <name evidence="10" type="ORF">Phum_PHUM589050</name>
</gene>
<dbReference type="PROSITE" id="PS51147">
    <property type="entry name" value="PFTA"/>
    <property type="match status" value="4"/>
</dbReference>
<dbReference type="OMA" id="CAWHHRC"/>
<evidence type="ECO:0000256" key="4">
    <source>
        <dbReference type="ARBA" id="ARBA00022602"/>
    </source>
</evidence>
<dbReference type="GO" id="GO:0097354">
    <property type="term" value="P:prenylation"/>
    <property type="evidence" value="ECO:0007669"/>
    <property type="project" value="UniProtKB-UniRule"/>
</dbReference>
<dbReference type="InParanoid" id="E0W2C3"/>
<dbReference type="GeneID" id="8232689"/>
<dbReference type="VEuPathDB" id="VectorBase:PHUM589050"/>
<dbReference type="EC" id="2.5.1.60" evidence="2 9"/>
<dbReference type="SUPFAM" id="SSF52058">
    <property type="entry name" value="L domain-like"/>
    <property type="match status" value="1"/>
</dbReference>
<reference evidence="10" key="1">
    <citation type="submission" date="2007-04" db="EMBL/GenBank/DDBJ databases">
        <title>Annotation of Pediculus humanus corporis strain USDA.</title>
        <authorList>
            <person name="Kirkness E."/>
            <person name="Hannick L."/>
            <person name="Hass B."/>
            <person name="Bruggner R."/>
            <person name="Lawson D."/>
            <person name="Bidwell S."/>
            <person name="Joardar V."/>
            <person name="Caler E."/>
            <person name="Walenz B."/>
            <person name="Inman J."/>
            <person name="Schobel S."/>
            <person name="Galinsky K."/>
            <person name="Amedeo P."/>
            <person name="Strausberg R."/>
        </authorList>
    </citation>
    <scope>NUCLEOTIDE SEQUENCE</scope>
    <source>
        <strain evidence="10">USDA</strain>
    </source>
</reference>
<dbReference type="GO" id="GO:0004663">
    <property type="term" value="F:Rab geranylgeranyltransferase activity"/>
    <property type="evidence" value="ECO:0007669"/>
    <property type="project" value="UniProtKB-UniRule"/>
</dbReference>
<name>E0W2C3_PEDHC</name>
<comment type="function">
    <text evidence="9">Catalyzes the transfer of a geranyl-geranyl moiety from geranyl-geranyl pyrophosphate to cysteines occuring in specific C-terminal amino acid sequences.</text>
</comment>
<dbReference type="STRING" id="121224.E0W2C3"/>
<keyword evidence="12" id="KW-1185">Reference proteome</keyword>
<evidence type="ECO:0000256" key="9">
    <source>
        <dbReference type="RuleBase" id="RU367120"/>
    </source>
</evidence>
<evidence type="ECO:0000256" key="1">
    <source>
        <dbReference type="ARBA" id="ARBA00006734"/>
    </source>
</evidence>